<organism evidence="1 2">
    <name type="scientific">Dentiscutata erythropus</name>
    <dbReference type="NCBI Taxonomy" id="1348616"/>
    <lineage>
        <taxon>Eukaryota</taxon>
        <taxon>Fungi</taxon>
        <taxon>Fungi incertae sedis</taxon>
        <taxon>Mucoromycota</taxon>
        <taxon>Glomeromycotina</taxon>
        <taxon>Glomeromycetes</taxon>
        <taxon>Diversisporales</taxon>
        <taxon>Gigasporaceae</taxon>
        <taxon>Dentiscutata</taxon>
    </lineage>
</organism>
<dbReference type="Proteomes" id="UP000789405">
    <property type="component" value="Unassembled WGS sequence"/>
</dbReference>
<name>A0A9N9ITG8_9GLOM</name>
<sequence length="71" mass="8433">AKYQYKVPLQINIRFGISRIQSNRPKTNSFSQHLSEYLSDYEDKLLEDELLEDEIFLHLTGLSGLFEYSKY</sequence>
<accession>A0A9N9ITG8</accession>
<feature type="non-terminal residue" evidence="1">
    <location>
        <position position="1"/>
    </location>
</feature>
<protein>
    <submittedName>
        <fullName evidence="1">6177_t:CDS:1</fullName>
    </submittedName>
</protein>
<reference evidence="1" key="1">
    <citation type="submission" date="2021-06" db="EMBL/GenBank/DDBJ databases">
        <authorList>
            <person name="Kallberg Y."/>
            <person name="Tangrot J."/>
            <person name="Rosling A."/>
        </authorList>
    </citation>
    <scope>NUCLEOTIDE SEQUENCE</scope>
    <source>
        <strain evidence="1">MA453B</strain>
    </source>
</reference>
<proteinExistence type="predicted"/>
<dbReference type="EMBL" id="CAJVPY010014682">
    <property type="protein sequence ID" value="CAG8747749.1"/>
    <property type="molecule type" value="Genomic_DNA"/>
</dbReference>
<comment type="caution">
    <text evidence="1">The sequence shown here is derived from an EMBL/GenBank/DDBJ whole genome shotgun (WGS) entry which is preliminary data.</text>
</comment>
<evidence type="ECO:0000313" key="1">
    <source>
        <dbReference type="EMBL" id="CAG8747749.1"/>
    </source>
</evidence>
<keyword evidence="2" id="KW-1185">Reference proteome</keyword>
<evidence type="ECO:0000313" key="2">
    <source>
        <dbReference type="Proteomes" id="UP000789405"/>
    </source>
</evidence>
<dbReference type="AlphaFoldDB" id="A0A9N9ITG8"/>
<gene>
    <name evidence="1" type="ORF">DERYTH_LOCUS16592</name>
</gene>